<evidence type="ECO:0000313" key="2">
    <source>
        <dbReference type="EMBL" id="MFC3032156.1"/>
    </source>
</evidence>
<organism evidence="2 3">
    <name type="scientific">Pseudoalteromonas fenneropenaei</name>
    <dbReference type="NCBI Taxonomy" id="1737459"/>
    <lineage>
        <taxon>Bacteria</taxon>
        <taxon>Pseudomonadati</taxon>
        <taxon>Pseudomonadota</taxon>
        <taxon>Gammaproteobacteria</taxon>
        <taxon>Alteromonadales</taxon>
        <taxon>Pseudoalteromonadaceae</taxon>
        <taxon>Pseudoalteromonas</taxon>
    </lineage>
</organism>
<keyword evidence="1" id="KW-0812">Transmembrane</keyword>
<accession>A0ABV7CHY6</accession>
<keyword evidence="1" id="KW-1133">Transmembrane helix</keyword>
<proteinExistence type="predicted"/>
<protein>
    <submittedName>
        <fullName evidence="2">Uncharacterized protein</fullName>
    </submittedName>
</protein>
<evidence type="ECO:0000313" key="3">
    <source>
        <dbReference type="Proteomes" id="UP001595453"/>
    </source>
</evidence>
<name>A0ABV7CHY6_9GAMM</name>
<feature type="transmembrane region" description="Helical" evidence="1">
    <location>
        <begin position="12"/>
        <end position="30"/>
    </location>
</feature>
<dbReference type="EMBL" id="JBHRSD010000011">
    <property type="protein sequence ID" value="MFC3032156.1"/>
    <property type="molecule type" value="Genomic_DNA"/>
</dbReference>
<dbReference type="RefSeq" id="WP_377122209.1">
    <property type="nucleotide sequence ID" value="NZ_JBHRSD010000011.1"/>
</dbReference>
<gene>
    <name evidence="2" type="ORF">ACFOEE_06465</name>
</gene>
<sequence>MLYSINLKAEYFIWKVIFLVQVLVVLFSTFENQALVDVGRWGLLIGNVLGVFDGLVFAANLLLILKVRALSEIVWLVVAWVWWLLSVVQLMYEFYLGGYTTSEMLFMVNIVWFLIIFSLPVFRYAKFLSEPNKVNV</sequence>
<feature type="transmembrane region" description="Helical" evidence="1">
    <location>
        <begin position="42"/>
        <end position="65"/>
    </location>
</feature>
<reference evidence="3" key="1">
    <citation type="journal article" date="2019" name="Int. J. Syst. Evol. Microbiol.">
        <title>The Global Catalogue of Microorganisms (GCM) 10K type strain sequencing project: providing services to taxonomists for standard genome sequencing and annotation.</title>
        <authorList>
            <consortium name="The Broad Institute Genomics Platform"/>
            <consortium name="The Broad Institute Genome Sequencing Center for Infectious Disease"/>
            <person name="Wu L."/>
            <person name="Ma J."/>
        </authorList>
    </citation>
    <scope>NUCLEOTIDE SEQUENCE [LARGE SCALE GENOMIC DNA]</scope>
    <source>
        <strain evidence="3">KCTC 42730</strain>
    </source>
</reference>
<feature type="transmembrane region" description="Helical" evidence="1">
    <location>
        <begin position="72"/>
        <end position="92"/>
    </location>
</feature>
<evidence type="ECO:0000256" key="1">
    <source>
        <dbReference type="SAM" id="Phobius"/>
    </source>
</evidence>
<dbReference type="Proteomes" id="UP001595453">
    <property type="component" value="Unassembled WGS sequence"/>
</dbReference>
<comment type="caution">
    <text evidence="2">The sequence shown here is derived from an EMBL/GenBank/DDBJ whole genome shotgun (WGS) entry which is preliminary data.</text>
</comment>
<keyword evidence="3" id="KW-1185">Reference proteome</keyword>
<keyword evidence="1" id="KW-0472">Membrane</keyword>
<feature type="transmembrane region" description="Helical" evidence="1">
    <location>
        <begin position="104"/>
        <end position="125"/>
    </location>
</feature>